<dbReference type="Gene3D" id="3.30.420.10">
    <property type="entry name" value="Ribonuclease H-like superfamily/Ribonuclease H"/>
    <property type="match status" value="1"/>
</dbReference>
<proteinExistence type="predicted"/>
<dbReference type="GO" id="GO:0003676">
    <property type="term" value="F:nucleic acid binding"/>
    <property type="evidence" value="ECO:0007669"/>
    <property type="project" value="InterPro"/>
</dbReference>
<reference evidence="1 2" key="1">
    <citation type="journal article" date="2019" name="Sci. Rep.">
        <title>Orb-weaving spider Araneus ventricosus genome elucidates the spidroin gene catalogue.</title>
        <authorList>
            <person name="Kono N."/>
            <person name="Nakamura H."/>
            <person name="Ohtoshi R."/>
            <person name="Moran D.A.P."/>
            <person name="Shinohara A."/>
            <person name="Yoshida Y."/>
            <person name="Fujiwara M."/>
            <person name="Mori M."/>
            <person name="Tomita M."/>
            <person name="Arakawa K."/>
        </authorList>
    </citation>
    <scope>NUCLEOTIDE SEQUENCE [LARGE SCALE GENOMIC DNA]</scope>
</reference>
<evidence type="ECO:0000313" key="2">
    <source>
        <dbReference type="Proteomes" id="UP000499080"/>
    </source>
</evidence>
<sequence>MFSRQHGGGSLMVWGVICFNGQISLAFLSDRQQYDNCQETLSNYLLPFGELLDGTNWTFQHDKVSIHVSKSTPQCLKSSMVSVLNRPALSPDFHDIENVWGIITL</sequence>
<evidence type="ECO:0008006" key="3">
    <source>
        <dbReference type="Google" id="ProtNLM"/>
    </source>
</evidence>
<keyword evidence="2" id="KW-1185">Reference proteome</keyword>
<name>A0A4Y2ERX8_ARAVE</name>
<organism evidence="1 2">
    <name type="scientific">Araneus ventricosus</name>
    <name type="common">Orbweaver spider</name>
    <name type="synonym">Epeira ventricosa</name>
    <dbReference type="NCBI Taxonomy" id="182803"/>
    <lineage>
        <taxon>Eukaryota</taxon>
        <taxon>Metazoa</taxon>
        <taxon>Ecdysozoa</taxon>
        <taxon>Arthropoda</taxon>
        <taxon>Chelicerata</taxon>
        <taxon>Arachnida</taxon>
        <taxon>Araneae</taxon>
        <taxon>Araneomorphae</taxon>
        <taxon>Entelegynae</taxon>
        <taxon>Araneoidea</taxon>
        <taxon>Araneidae</taxon>
        <taxon>Araneus</taxon>
    </lineage>
</organism>
<protein>
    <recommendedName>
        <fullName evidence="3">Transposable element Tc3 transposase</fullName>
    </recommendedName>
</protein>
<evidence type="ECO:0000313" key="1">
    <source>
        <dbReference type="EMBL" id="GBM31257.1"/>
    </source>
</evidence>
<dbReference type="InterPro" id="IPR036397">
    <property type="entry name" value="RNaseH_sf"/>
</dbReference>
<gene>
    <name evidence="1" type="ORF">AVEN_223454_1</name>
</gene>
<dbReference type="AlphaFoldDB" id="A0A4Y2ERX8"/>
<comment type="caution">
    <text evidence="1">The sequence shown here is derived from an EMBL/GenBank/DDBJ whole genome shotgun (WGS) entry which is preliminary data.</text>
</comment>
<accession>A0A4Y2ERX8</accession>
<dbReference type="Proteomes" id="UP000499080">
    <property type="component" value="Unassembled WGS sequence"/>
</dbReference>
<dbReference type="EMBL" id="BGPR01000679">
    <property type="protein sequence ID" value="GBM31257.1"/>
    <property type="molecule type" value="Genomic_DNA"/>
</dbReference>